<gene>
    <name evidence="3" type="ORF">CJD36_007970</name>
</gene>
<keyword evidence="2" id="KW-1133">Transmembrane helix</keyword>
<dbReference type="Proteomes" id="UP000239872">
    <property type="component" value="Unassembled WGS sequence"/>
</dbReference>
<feature type="transmembrane region" description="Helical" evidence="2">
    <location>
        <begin position="21"/>
        <end position="43"/>
    </location>
</feature>
<protein>
    <submittedName>
        <fullName evidence="3">Uncharacterized protein</fullName>
    </submittedName>
</protein>
<comment type="caution">
    <text evidence="3">The sequence shown here is derived from an EMBL/GenBank/DDBJ whole genome shotgun (WGS) entry which is preliminary data.</text>
</comment>
<sequence length="108" mass="11854">MKCGTDCEIHLTNQTTFMKKIIVAATMVGALLTTTMANAQSVIKTKKVSKTEMQQTNTAAAKKQTKVESDTKTLELKTTENGTKTRTTTHKSKVVKTTKETKAVMTKK</sequence>
<evidence type="ECO:0000256" key="1">
    <source>
        <dbReference type="SAM" id="MobiDB-lite"/>
    </source>
</evidence>
<organism evidence="3 4">
    <name type="scientific">Flavipsychrobacter stenotrophus</name>
    <dbReference type="NCBI Taxonomy" id="2077091"/>
    <lineage>
        <taxon>Bacteria</taxon>
        <taxon>Pseudomonadati</taxon>
        <taxon>Bacteroidota</taxon>
        <taxon>Chitinophagia</taxon>
        <taxon>Chitinophagales</taxon>
        <taxon>Chitinophagaceae</taxon>
        <taxon>Flavipsychrobacter</taxon>
    </lineage>
</organism>
<name>A0A2S7SXR9_9BACT</name>
<dbReference type="AlphaFoldDB" id="A0A2S7SXR9"/>
<feature type="region of interest" description="Disordered" evidence="1">
    <location>
        <begin position="72"/>
        <end position="108"/>
    </location>
</feature>
<dbReference type="EMBL" id="PPSL01000002">
    <property type="protein sequence ID" value="PQJ11722.1"/>
    <property type="molecule type" value="Genomic_DNA"/>
</dbReference>
<keyword evidence="4" id="KW-1185">Reference proteome</keyword>
<evidence type="ECO:0000313" key="4">
    <source>
        <dbReference type="Proteomes" id="UP000239872"/>
    </source>
</evidence>
<evidence type="ECO:0000313" key="3">
    <source>
        <dbReference type="EMBL" id="PQJ11722.1"/>
    </source>
</evidence>
<keyword evidence="2" id="KW-0472">Membrane</keyword>
<proteinExistence type="predicted"/>
<feature type="compositionally biased region" description="Basic residues" evidence="1">
    <location>
        <begin position="87"/>
        <end position="96"/>
    </location>
</feature>
<accession>A0A2S7SXR9</accession>
<reference evidence="3 4" key="1">
    <citation type="submission" date="2018-01" db="EMBL/GenBank/DDBJ databases">
        <title>A novel member of the phylum Bacteroidetes isolated from glacier ice.</title>
        <authorList>
            <person name="Liu Q."/>
            <person name="Xin Y.-H."/>
        </authorList>
    </citation>
    <scope>NUCLEOTIDE SEQUENCE [LARGE SCALE GENOMIC DNA]</scope>
    <source>
        <strain evidence="3 4">RB1R16</strain>
    </source>
</reference>
<evidence type="ECO:0000256" key="2">
    <source>
        <dbReference type="SAM" id="Phobius"/>
    </source>
</evidence>
<keyword evidence="2" id="KW-0812">Transmembrane</keyword>